<sequence>MARDIEEFLRRAAERRKQAQQGGGGQQRPPAQRPPAQRQPPKPAPRHTISERDIVPERMAFPEQQPHSIGEESVADHVRRHIDVSDVADHGDYLAENIEQADERLEAHLDQVFDHDVGLLGSGKGATDELIRDANNNSVASGLFRMLQDPSSVRQSILIAEILKRPDFEDDDE</sequence>
<feature type="compositionally biased region" description="Basic and acidic residues" evidence="1">
    <location>
        <begin position="1"/>
        <end position="17"/>
    </location>
</feature>
<dbReference type="STRING" id="980251.GCA_001642875_01307"/>
<dbReference type="RefSeq" id="WP_075084067.1">
    <property type="nucleotide sequence ID" value="NZ_CP042912.1"/>
</dbReference>
<feature type="compositionally biased region" description="Pro residues" evidence="1">
    <location>
        <begin position="31"/>
        <end position="43"/>
    </location>
</feature>
<proteinExistence type="predicted"/>
<name>A0A5B9PGJ0_9BACT</name>
<organism evidence="2 3">
    <name type="scientific">Mariniblastus fucicola</name>
    <dbReference type="NCBI Taxonomy" id="980251"/>
    <lineage>
        <taxon>Bacteria</taxon>
        <taxon>Pseudomonadati</taxon>
        <taxon>Planctomycetota</taxon>
        <taxon>Planctomycetia</taxon>
        <taxon>Pirellulales</taxon>
        <taxon>Pirellulaceae</taxon>
        <taxon>Mariniblastus</taxon>
    </lineage>
</organism>
<evidence type="ECO:0000313" key="3">
    <source>
        <dbReference type="Proteomes" id="UP000322214"/>
    </source>
</evidence>
<dbReference type="KEGG" id="mff:MFFC18_42640"/>
<reference evidence="2 3" key="1">
    <citation type="submission" date="2019-08" db="EMBL/GenBank/DDBJ databases">
        <title>Deep-cultivation of Planctomycetes and their phenomic and genomic characterization uncovers novel biology.</title>
        <authorList>
            <person name="Wiegand S."/>
            <person name="Jogler M."/>
            <person name="Boedeker C."/>
            <person name="Pinto D."/>
            <person name="Vollmers J."/>
            <person name="Rivas-Marin E."/>
            <person name="Kohn T."/>
            <person name="Peeters S.H."/>
            <person name="Heuer A."/>
            <person name="Rast P."/>
            <person name="Oberbeckmann S."/>
            <person name="Bunk B."/>
            <person name="Jeske O."/>
            <person name="Meyerdierks A."/>
            <person name="Storesund J.E."/>
            <person name="Kallscheuer N."/>
            <person name="Luecker S."/>
            <person name="Lage O.M."/>
            <person name="Pohl T."/>
            <person name="Merkel B.J."/>
            <person name="Hornburger P."/>
            <person name="Mueller R.-W."/>
            <person name="Bruemmer F."/>
            <person name="Labrenz M."/>
            <person name="Spormann A.M."/>
            <person name="Op den Camp H."/>
            <person name="Overmann J."/>
            <person name="Amann R."/>
            <person name="Jetten M.S.M."/>
            <person name="Mascher T."/>
            <person name="Medema M.H."/>
            <person name="Devos D.P."/>
            <person name="Kaster A.-K."/>
            <person name="Ovreas L."/>
            <person name="Rohde M."/>
            <person name="Galperin M.Y."/>
            <person name="Jogler C."/>
        </authorList>
    </citation>
    <scope>NUCLEOTIDE SEQUENCE [LARGE SCALE GENOMIC DNA]</scope>
    <source>
        <strain evidence="2 3">FC18</strain>
    </source>
</reference>
<feature type="region of interest" description="Disordered" evidence="1">
    <location>
        <begin position="1"/>
        <end position="77"/>
    </location>
</feature>
<gene>
    <name evidence="2" type="ORF">MFFC18_42640</name>
</gene>
<evidence type="ECO:0000256" key="1">
    <source>
        <dbReference type="SAM" id="MobiDB-lite"/>
    </source>
</evidence>
<keyword evidence="3" id="KW-1185">Reference proteome</keyword>
<dbReference type="EMBL" id="CP042912">
    <property type="protein sequence ID" value="QEG24345.1"/>
    <property type="molecule type" value="Genomic_DNA"/>
</dbReference>
<evidence type="ECO:0000313" key="2">
    <source>
        <dbReference type="EMBL" id="QEG24345.1"/>
    </source>
</evidence>
<accession>A0A5B9PGJ0</accession>
<dbReference type="Proteomes" id="UP000322214">
    <property type="component" value="Chromosome"/>
</dbReference>
<protein>
    <submittedName>
        <fullName evidence="2">Uncharacterized protein</fullName>
    </submittedName>
</protein>
<dbReference type="AlphaFoldDB" id="A0A5B9PGJ0"/>